<evidence type="ECO:0000313" key="18">
    <source>
        <dbReference type="EMBL" id="HIU47764.1"/>
    </source>
</evidence>
<comment type="similarity">
    <text evidence="6 16">Belongs to the purine/pyrimidine phosphoribosyltransferase family.</text>
</comment>
<dbReference type="NCBIfam" id="TIGR01203">
    <property type="entry name" value="HGPRTase"/>
    <property type="match status" value="1"/>
</dbReference>
<evidence type="ECO:0000256" key="16">
    <source>
        <dbReference type="RuleBase" id="RU364099"/>
    </source>
</evidence>
<dbReference type="GO" id="GO:0046100">
    <property type="term" value="P:hypoxanthine metabolic process"/>
    <property type="evidence" value="ECO:0007669"/>
    <property type="project" value="TreeGrafter"/>
</dbReference>
<dbReference type="PANTHER" id="PTHR43340">
    <property type="entry name" value="HYPOXANTHINE-GUANINE PHOSPHORIBOSYLTRANSFERASE"/>
    <property type="match status" value="1"/>
</dbReference>
<evidence type="ECO:0000256" key="9">
    <source>
        <dbReference type="ARBA" id="ARBA00022679"/>
    </source>
</evidence>
<evidence type="ECO:0000256" key="5">
    <source>
        <dbReference type="ARBA" id="ARBA00004676"/>
    </source>
</evidence>
<dbReference type="InterPro" id="IPR029057">
    <property type="entry name" value="PRTase-like"/>
</dbReference>
<dbReference type="Proteomes" id="UP000824111">
    <property type="component" value="Unassembled WGS sequence"/>
</dbReference>
<evidence type="ECO:0000256" key="1">
    <source>
        <dbReference type="ARBA" id="ARBA00001946"/>
    </source>
</evidence>
<comment type="pathway">
    <text evidence="4 16">Purine metabolism; IMP biosynthesis via salvage pathway; IMP from hypoxanthine: step 1/1.</text>
</comment>
<gene>
    <name evidence="18" type="primary">hpt</name>
    <name evidence="18" type="ORF">IAB04_00205</name>
</gene>
<keyword evidence="7 16" id="KW-0963">Cytoplasm</keyword>
<comment type="cofactor">
    <cofactor evidence="1 16">
        <name>Mg(2+)</name>
        <dbReference type="ChEBI" id="CHEBI:18420"/>
    </cofactor>
</comment>
<evidence type="ECO:0000256" key="4">
    <source>
        <dbReference type="ARBA" id="ARBA00004669"/>
    </source>
</evidence>
<dbReference type="InterPro" id="IPR050408">
    <property type="entry name" value="HGPRT"/>
</dbReference>
<keyword evidence="8 16" id="KW-0328">Glycosyltransferase</keyword>
<sequence length="183" mass="20991">MICKEIHQDIEQVLIDEQEIVYTLDSLAARINRDYHGEPLLLVVILKGSMVFAADLMRRLEMPVSIDFMQTSSYGSGSSSSGFINIKRDLETDVRGKNVLIVEDIIDSGNTLHKLKELLRSRKPKSVKICTFLDKPERRVTDVEVEYVGRQIPDEFVVGYGLDYNEQHRNLPYIGILKRSVYE</sequence>
<comment type="pathway">
    <text evidence="5">Purine metabolism; GMP biosynthesis via salvage pathway; GMP from guanine: step 1/1.</text>
</comment>
<dbReference type="InterPro" id="IPR000836">
    <property type="entry name" value="PRTase_dom"/>
</dbReference>
<evidence type="ECO:0000256" key="13">
    <source>
        <dbReference type="ARBA" id="ARBA00022842"/>
    </source>
</evidence>
<dbReference type="FunFam" id="3.40.50.2020:FF:000006">
    <property type="entry name" value="Hypoxanthine phosphoribosyltransferase"/>
    <property type="match status" value="1"/>
</dbReference>
<dbReference type="GO" id="GO:0000287">
    <property type="term" value="F:magnesium ion binding"/>
    <property type="evidence" value="ECO:0007669"/>
    <property type="project" value="TreeGrafter"/>
</dbReference>
<evidence type="ECO:0000256" key="15">
    <source>
        <dbReference type="ARBA" id="ARBA00049402"/>
    </source>
</evidence>
<dbReference type="EC" id="2.4.2.8" evidence="16"/>
<dbReference type="SUPFAM" id="SSF53271">
    <property type="entry name" value="PRTase-like"/>
    <property type="match status" value="1"/>
</dbReference>
<comment type="catalytic activity">
    <reaction evidence="15">
        <text>IMP + diphosphate = hypoxanthine + 5-phospho-alpha-D-ribose 1-diphosphate</text>
        <dbReference type="Rhea" id="RHEA:17973"/>
        <dbReference type="ChEBI" id="CHEBI:17368"/>
        <dbReference type="ChEBI" id="CHEBI:33019"/>
        <dbReference type="ChEBI" id="CHEBI:58017"/>
        <dbReference type="ChEBI" id="CHEBI:58053"/>
        <dbReference type="EC" id="2.4.2.8"/>
    </reaction>
    <physiologicalReaction direction="right-to-left" evidence="15">
        <dbReference type="Rhea" id="RHEA:17975"/>
    </physiologicalReaction>
</comment>
<dbReference type="GO" id="GO:0006166">
    <property type="term" value="P:purine ribonucleoside salvage"/>
    <property type="evidence" value="ECO:0007669"/>
    <property type="project" value="UniProtKB-KW"/>
</dbReference>
<evidence type="ECO:0000313" key="19">
    <source>
        <dbReference type="Proteomes" id="UP000824111"/>
    </source>
</evidence>
<dbReference type="Pfam" id="PF00156">
    <property type="entry name" value="Pribosyltran"/>
    <property type="match status" value="1"/>
</dbReference>
<name>A0A9D1S592_9FIRM</name>
<evidence type="ECO:0000256" key="12">
    <source>
        <dbReference type="ARBA" id="ARBA00022741"/>
    </source>
</evidence>
<evidence type="ECO:0000256" key="2">
    <source>
        <dbReference type="ARBA" id="ARBA00002049"/>
    </source>
</evidence>
<comment type="function">
    <text evidence="2">Purine salvage pathway enzyme that catalyzes the transfer of the ribosyl-5-phosphate group from 5-phospho-alpha-D-ribose 1-diphosphate (PRPP) to the N9 position of the 6-oxopurines hypoxanthine and guanine to form the corresponding ribonucleotides IMP (inosine 5'-monophosphate) and GMP (guanosine 5'-monophosphate), with the release of PPi.</text>
</comment>
<dbReference type="GO" id="GO:0032263">
    <property type="term" value="P:GMP salvage"/>
    <property type="evidence" value="ECO:0007669"/>
    <property type="project" value="TreeGrafter"/>
</dbReference>
<dbReference type="GO" id="GO:0006178">
    <property type="term" value="P:guanine salvage"/>
    <property type="evidence" value="ECO:0007669"/>
    <property type="project" value="TreeGrafter"/>
</dbReference>
<keyword evidence="9 16" id="KW-0808">Transferase</keyword>
<organism evidence="18 19">
    <name type="scientific">Candidatus Avimonoglobus intestinipullorum</name>
    <dbReference type="NCBI Taxonomy" id="2840699"/>
    <lineage>
        <taxon>Bacteria</taxon>
        <taxon>Bacillati</taxon>
        <taxon>Bacillota</taxon>
        <taxon>Clostridia</taxon>
        <taxon>Eubacteriales</taxon>
        <taxon>Candidatus Avimonoglobus</taxon>
    </lineage>
</organism>
<evidence type="ECO:0000256" key="14">
    <source>
        <dbReference type="ARBA" id="ARBA00048811"/>
    </source>
</evidence>
<dbReference type="GO" id="GO:0032264">
    <property type="term" value="P:IMP salvage"/>
    <property type="evidence" value="ECO:0007669"/>
    <property type="project" value="TreeGrafter"/>
</dbReference>
<evidence type="ECO:0000256" key="11">
    <source>
        <dbReference type="ARBA" id="ARBA00022726"/>
    </source>
</evidence>
<dbReference type="Gene3D" id="3.40.50.2020">
    <property type="match status" value="1"/>
</dbReference>
<dbReference type="AlphaFoldDB" id="A0A9D1S592"/>
<dbReference type="GO" id="GO:0000166">
    <property type="term" value="F:nucleotide binding"/>
    <property type="evidence" value="ECO:0007669"/>
    <property type="project" value="UniProtKB-KW"/>
</dbReference>
<evidence type="ECO:0000259" key="17">
    <source>
        <dbReference type="Pfam" id="PF00156"/>
    </source>
</evidence>
<evidence type="ECO:0000256" key="8">
    <source>
        <dbReference type="ARBA" id="ARBA00022676"/>
    </source>
</evidence>
<evidence type="ECO:0000256" key="6">
    <source>
        <dbReference type="ARBA" id="ARBA00008391"/>
    </source>
</evidence>
<protein>
    <recommendedName>
        <fullName evidence="16">Hypoxanthine phosphoribosyltransferase</fullName>
        <ecNumber evidence="16">2.4.2.8</ecNumber>
    </recommendedName>
</protein>
<reference evidence="18" key="2">
    <citation type="journal article" date="2021" name="PeerJ">
        <title>Extensive microbial diversity within the chicken gut microbiome revealed by metagenomics and culture.</title>
        <authorList>
            <person name="Gilroy R."/>
            <person name="Ravi A."/>
            <person name="Getino M."/>
            <person name="Pursley I."/>
            <person name="Horton D.L."/>
            <person name="Alikhan N.F."/>
            <person name="Baker D."/>
            <person name="Gharbi K."/>
            <person name="Hall N."/>
            <person name="Watson M."/>
            <person name="Adriaenssens E.M."/>
            <person name="Foster-Nyarko E."/>
            <person name="Jarju S."/>
            <person name="Secka A."/>
            <person name="Antonio M."/>
            <person name="Oren A."/>
            <person name="Chaudhuri R.R."/>
            <person name="La Ragione R."/>
            <person name="Hildebrand F."/>
            <person name="Pallen M.J."/>
        </authorList>
    </citation>
    <scope>NUCLEOTIDE SEQUENCE</scope>
    <source>
        <strain evidence="18">ChiSjej4B22-9803</strain>
    </source>
</reference>
<keyword evidence="11 16" id="KW-0660">Purine salvage</keyword>
<feature type="domain" description="Phosphoribosyltransferase" evidence="17">
    <location>
        <begin position="18"/>
        <end position="164"/>
    </location>
</feature>
<comment type="subcellular location">
    <subcellularLocation>
        <location evidence="3 16">Cytoplasm</location>
    </subcellularLocation>
</comment>
<keyword evidence="10 16" id="KW-0479">Metal-binding</keyword>
<evidence type="ECO:0000256" key="3">
    <source>
        <dbReference type="ARBA" id="ARBA00004496"/>
    </source>
</evidence>
<evidence type="ECO:0000256" key="7">
    <source>
        <dbReference type="ARBA" id="ARBA00022490"/>
    </source>
</evidence>
<keyword evidence="12 16" id="KW-0547">Nucleotide-binding</keyword>
<dbReference type="GO" id="GO:0004422">
    <property type="term" value="F:hypoxanthine phosphoribosyltransferase activity"/>
    <property type="evidence" value="ECO:0007669"/>
    <property type="project" value="InterPro"/>
</dbReference>
<dbReference type="CDD" id="cd06223">
    <property type="entry name" value="PRTases_typeI"/>
    <property type="match status" value="1"/>
</dbReference>
<evidence type="ECO:0000256" key="10">
    <source>
        <dbReference type="ARBA" id="ARBA00022723"/>
    </source>
</evidence>
<accession>A0A9D1S592</accession>
<dbReference type="GO" id="GO:0005829">
    <property type="term" value="C:cytosol"/>
    <property type="evidence" value="ECO:0007669"/>
    <property type="project" value="TreeGrafter"/>
</dbReference>
<proteinExistence type="inferred from homology"/>
<comment type="caution">
    <text evidence="18">The sequence shown here is derived from an EMBL/GenBank/DDBJ whole genome shotgun (WGS) entry which is preliminary data.</text>
</comment>
<dbReference type="EMBL" id="DVND01000007">
    <property type="protein sequence ID" value="HIU47764.1"/>
    <property type="molecule type" value="Genomic_DNA"/>
</dbReference>
<dbReference type="InterPro" id="IPR005904">
    <property type="entry name" value="Hxn_phspho_trans"/>
</dbReference>
<dbReference type="GO" id="GO:0052657">
    <property type="term" value="F:guanine phosphoribosyltransferase activity"/>
    <property type="evidence" value="ECO:0007669"/>
    <property type="project" value="UniProtKB-ARBA"/>
</dbReference>
<comment type="catalytic activity">
    <reaction evidence="14">
        <text>GMP + diphosphate = guanine + 5-phospho-alpha-D-ribose 1-diphosphate</text>
        <dbReference type="Rhea" id="RHEA:25424"/>
        <dbReference type="ChEBI" id="CHEBI:16235"/>
        <dbReference type="ChEBI" id="CHEBI:33019"/>
        <dbReference type="ChEBI" id="CHEBI:58017"/>
        <dbReference type="ChEBI" id="CHEBI:58115"/>
        <dbReference type="EC" id="2.4.2.8"/>
    </reaction>
    <physiologicalReaction direction="right-to-left" evidence="14">
        <dbReference type="Rhea" id="RHEA:25426"/>
    </physiologicalReaction>
</comment>
<dbReference type="PANTHER" id="PTHR43340:SF1">
    <property type="entry name" value="HYPOXANTHINE PHOSPHORIBOSYLTRANSFERASE"/>
    <property type="match status" value="1"/>
</dbReference>
<reference evidence="18" key="1">
    <citation type="submission" date="2020-10" db="EMBL/GenBank/DDBJ databases">
        <authorList>
            <person name="Gilroy R."/>
        </authorList>
    </citation>
    <scope>NUCLEOTIDE SEQUENCE</scope>
    <source>
        <strain evidence="18">ChiSjej4B22-9803</strain>
    </source>
</reference>
<keyword evidence="13 16" id="KW-0460">Magnesium</keyword>